<dbReference type="Proteomes" id="UP001161391">
    <property type="component" value="Unassembled WGS sequence"/>
</dbReference>
<evidence type="ECO:0000313" key="3">
    <source>
        <dbReference type="Proteomes" id="UP001161391"/>
    </source>
</evidence>
<reference evidence="2" key="2">
    <citation type="submission" date="2023-01" db="EMBL/GenBank/DDBJ databases">
        <title>Draft genome sequence of Algimonas ampicilliniresistens strain NBRC 108219.</title>
        <authorList>
            <person name="Sun Q."/>
            <person name="Mori K."/>
        </authorList>
    </citation>
    <scope>NUCLEOTIDE SEQUENCE</scope>
    <source>
        <strain evidence="2">NBRC 108219</strain>
    </source>
</reference>
<name>A0ABQ5V9V7_9PROT</name>
<evidence type="ECO:0000259" key="1">
    <source>
        <dbReference type="Pfam" id="PF04784"/>
    </source>
</evidence>
<dbReference type="EMBL" id="BSNK01000001">
    <property type="protein sequence ID" value="GLQ23603.1"/>
    <property type="molecule type" value="Genomic_DNA"/>
</dbReference>
<feature type="domain" description="DUF547" evidence="1">
    <location>
        <begin position="95"/>
        <end position="205"/>
    </location>
</feature>
<reference evidence="2" key="1">
    <citation type="journal article" date="2014" name="Int. J. Syst. Evol. Microbiol.">
        <title>Complete genome of a new Firmicutes species belonging to the dominant human colonic microbiota ('Ruminococcus bicirculans') reveals two chromosomes and a selective capacity to utilize plant glucans.</title>
        <authorList>
            <consortium name="NISC Comparative Sequencing Program"/>
            <person name="Wegmann U."/>
            <person name="Louis P."/>
            <person name="Goesmann A."/>
            <person name="Henrissat B."/>
            <person name="Duncan S.H."/>
            <person name="Flint H.J."/>
        </authorList>
    </citation>
    <scope>NUCLEOTIDE SEQUENCE</scope>
    <source>
        <strain evidence="2">NBRC 108219</strain>
    </source>
</reference>
<comment type="caution">
    <text evidence="2">The sequence shown here is derived from an EMBL/GenBank/DDBJ whole genome shotgun (WGS) entry which is preliminary data.</text>
</comment>
<protein>
    <recommendedName>
        <fullName evidence="1">DUF547 domain-containing protein</fullName>
    </recommendedName>
</protein>
<dbReference type="InterPro" id="IPR006869">
    <property type="entry name" value="DUF547"/>
</dbReference>
<sequence length="346" mass="39365">MGRFVPRPSIPTQIDYTVWDQLLKEMVYYAGLSLRQRAPKPLPVVGTRFVHGHVSPYRLEGNRVVFETFGDEFKSYITDYTNDLVRIGNRLDLPALSRKEQLSYWLNIHNALVIQAIADQYPTGAPSRLKGADGLPFHDTKRVTIHGVALSLRNIREDIVYRNWSDPMVIYGFFHGDIGSPSIQRKAFTAGNLDDTLRFSANEFVNSLRAFHLDGRKARISRHYRDAAPYLFPDFETDLRKHLSSLMSSDVRDQLEASNGTLTTMTYEKATADLTKGDADWRPISNVQSQSRLGNTTISSTLQRAISEQRQKMDKIRQRGLLGSVTITDIQTVDEDTEEPQERESP</sequence>
<proteinExistence type="predicted"/>
<organism evidence="2 3">
    <name type="scientific">Algimonas ampicilliniresistens</name>
    <dbReference type="NCBI Taxonomy" id="1298735"/>
    <lineage>
        <taxon>Bacteria</taxon>
        <taxon>Pseudomonadati</taxon>
        <taxon>Pseudomonadota</taxon>
        <taxon>Alphaproteobacteria</taxon>
        <taxon>Maricaulales</taxon>
        <taxon>Robiginitomaculaceae</taxon>
        <taxon>Algimonas</taxon>
    </lineage>
</organism>
<gene>
    <name evidence="2" type="ORF">GCM10007853_14770</name>
</gene>
<evidence type="ECO:0000313" key="2">
    <source>
        <dbReference type="EMBL" id="GLQ23603.1"/>
    </source>
</evidence>
<keyword evidence="3" id="KW-1185">Reference proteome</keyword>
<dbReference type="RefSeq" id="WP_284389179.1">
    <property type="nucleotide sequence ID" value="NZ_BSNK01000001.1"/>
</dbReference>
<dbReference type="Pfam" id="PF04784">
    <property type="entry name" value="DUF547"/>
    <property type="match status" value="1"/>
</dbReference>
<accession>A0ABQ5V9V7</accession>